<dbReference type="SUPFAM" id="SSF53187">
    <property type="entry name" value="Zn-dependent exopeptidases"/>
    <property type="match status" value="1"/>
</dbReference>
<dbReference type="GO" id="GO:0009253">
    <property type="term" value="P:peptidoglycan catabolic process"/>
    <property type="evidence" value="ECO:0007669"/>
    <property type="project" value="InterPro"/>
</dbReference>
<dbReference type="InterPro" id="IPR002508">
    <property type="entry name" value="MurNAc-LAA_cat"/>
</dbReference>
<evidence type="ECO:0000256" key="1">
    <source>
        <dbReference type="ARBA" id="ARBA00022801"/>
    </source>
</evidence>
<dbReference type="RefSeq" id="WP_190877421.1">
    <property type="nucleotide sequence ID" value="NZ_CP159837.1"/>
</dbReference>
<dbReference type="PANTHER" id="PTHR30404:SF0">
    <property type="entry name" value="N-ACETYLMURAMOYL-L-ALANINE AMIDASE AMIC"/>
    <property type="match status" value="1"/>
</dbReference>
<gene>
    <name evidence="4" type="ORF">ABWT76_004269</name>
</gene>
<evidence type="ECO:0000313" key="4">
    <source>
        <dbReference type="EMBL" id="XCM35578.1"/>
    </source>
</evidence>
<name>A0AAU8JBR9_9CYAN</name>
<dbReference type="EMBL" id="CP159837">
    <property type="protein sequence ID" value="XCM35578.1"/>
    <property type="molecule type" value="Genomic_DNA"/>
</dbReference>
<dbReference type="GO" id="GO:0008745">
    <property type="term" value="F:N-acetylmuramoyl-L-alanine amidase activity"/>
    <property type="evidence" value="ECO:0007669"/>
    <property type="project" value="InterPro"/>
</dbReference>
<dbReference type="CDD" id="cd02696">
    <property type="entry name" value="MurNAc-LAA"/>
    <property type="match status" value="1"/>
</dbReference>
<accession>A0AAU8JBR9</accession>
<organism evidence="4">
    <name type="scientific">Planktothricoides raciborskii GIHE-MW2</name>
    <dbReference type="NCBI Taxonomy" id="2792601"/>
    <lineage>
        <taxon>Bacteria</taxon>
        <taxon>Bacillati</taxon>
        <taxon>Cyanobacteriota</taxon>
        <taxon>Cyanophyceae</taxon>
        <taxon>Oscillatoriophycideae</taxon>
        <taxon>Oscillatoriales</taxon>
        <taxon>Oscillatoriaceae</taxon>
        <taxon>Planktothricoides</taxon>
    </lineage>
</organism>
<protein>
    <submittedName>
        <fullName evidence="4">N-acetylmuramoyl-L-alanine amidase</fullName>
    </submittedName>
</protein>
<dbReference type="PANTHER" id="PTHR30404">
    <property type="entry name" value="N-ACETYLMURAMOYL-L-ALANINE AMIDASE"/>
    <property type="match status" value="1"/>
</dbReference>
<dbReference type="Gene3D" id="3.40.630.40">
    <property type="entry name" value="Zn-dependent exopeptidases"/>
    <property type="match status" value="1"/>
</dbReference>
<dbReference type="AlphaFoldDB" id="A0AAU8JBR9"/>
<dbReference type="SMART" id="SM00646">
    <property type="entry name" value="Ami_3"/>
    <property type="match status" value="1"/>
</dbReference>
<dbReference type="Pfam" id="PF01520">
    <property type="entry name" value="Amidase_3"/>
    <property type="match status" value="1"/>
</dbReference>
<feature type="region of interest" description="Disordered" evidence="2">
    <location>
        <begin position="287"/>
        <end position="311"/>
    </location>
</feature>
<reference evidence="4" key="1">
    <citation type="submission" date="2024-07" db="EMBL/GenBank/DDBJ databases">
        <authorList>
            <person name="Kim Y.J."/>
            <person name="Jeong J.Y."/>
        </authorList>
    </citation>
    <scope>NUCLEOTIDE SEQUENCE</scope>
    <source>
        <strain evidence="4">GIHE-MW2</strain>
    </source>
</reference>
<proteinExistence type="predicted"/>
<dbReference type="InterPro" id="IPR021731">
    <property type="entry name" value="AMIN_dom"/>
</dbReference>
<keyword evidence="1" id="KW-0378">Hydrolase</keyword>
<dbReference type="Gene3D" id="2.60.40.3500">
    <property type="match status" value="1"/>
</dbReference>
<dbReference type="Pfam" id="PF11741">
    <property type="entry name" value="AMIN"/>
    <property type="match status" value="1"/>
</dbReference>
<evidence type="ECO:0000259" key="3">
    <source>
        <dbReference type="SMART" id="SM00646"/>
    </source>
</evidence>
<feature type="domain" description="MurNAc-LAA" evidence="3">
    <location>
        <begin position="386"/>
        <end position="495"/>
    </location>
</feature>
<dbReference type="InterPro" id="IPR050695">
    <property type="entry name" value="N-acetylmuramoyl_amidase_3"/>
</dbReference>
<evidence type="ECO:0000256" key="2">
    <source>
        <dbReference type="SAM" id="MobiDB-lite"/>
    </source>
</evidence>
<sequence>MKTTNQPTDKKFGKFSDSRLWKTLLWQCILPSLIGVVCLSSPAEASRLQNWRFQATQNQLSFRTATPVQPKAQLISDPVRLVIDLPGISIADIPRNLRSQSVGGAIREVRVGQVEPNMARIVVELANGYTLDPSGVQFEPVSGNNWTVQLPEPQPINTAVRPSVTPLVSSGEKRSPEIAQGNGFATIESVQLVNNGTQLLIRSDRPIQYNASWDRQTLDYAIQIFSAQLGEGVRLPNGFNANNPILSLQEREDEPETVTLMVQPNPNYHVMGVVSQGPNQIALQLQPKAGVSGSGQGSVSPRPTTPLPPENYPQIQAPRTQDGRLVVVIDPGHGGTDPGAVGLGGLRETDVVLDISQKLAEMLEQSGIQVVMTRQDERTIDLAPRTQLANRISADLFVSVHANAVGGGRTEVNGVETYYYQSGNLLAQYIQNSILQTMRMNNRGVKQARFYVLRNTQMPAVLVEVGFVTGSDDSQILANPDNRTRIAEAIAQGILQYVQRTR</sequence>
<dbReference type="GO" id="GO:0030288">
    <property type="term" value="C:outer membrane-bounded periplasmic space"/>
    <property type="evidence" value="ECO:0007669"/>
    <property type="project" value="TreeGrafter"/>
</dbReference>